<dbReference type="RefSeq" id="XP_024381493.1">
    <property type="nucleotide sequence ID" value="XM_024525725.2"/>
</dbReference>
<dbReference type="Gramene" id="Pp3c1_2510V3.1">
    <property type="protein sequence ID" value="Pp3c1_2510V3.1"/>
    <property type="gene ID" value="Pp3c1_2510"/>
</dbReference>
<reference evidence="3 5" key="1">
    <citation type="journal article" date="2008" name="Science">
        <title>The Physcomitrella genome reveals evolutionary insights into the conquest of land by plants.</title>
        <authorList>
            <person name="Rensing S."/>
            <person name="Lang D."/>
            <person name="Zimmer A."/>
            <person name="Terry A."/>
            <person name="Salamov A."/>
            <person name="Shapiro H."/>
            <person name="Nishiyama T."/>
            <person name="Perroud P.-F."/>
            <person name="Lindquist E."/>
            <person name="Kamisugi Y."/>
            <person name="Tanahashi T."/>
            <person name="Sakakibara K."/>
            <person name="Fujita T."/>
            <person name="Oishi K."/>
            <person name="Shin-I T."/>
            <person name="Kuroki Y."/>
            <person name="Toyoda A."/>
            <person name="Suzuki Y."/>
            <person name="Hashimoto A."/>
            <person name="Yamaguchi K."/>
            <person name="Sugano A."/>
            <person name="Kohara Y."/>
            <person name="Fujiyama A."/>
            <person name="Anterola A."/>
            <person name="Aoki S."/>
            <person name="Ashton N."/>
            <person name="Barbazuk W.B."/>
            <person name="Barker E."/>
            <person name="Bennetzen J."/>
            <person name="Bezanilla M."/>
            <person name="Blankenship R."/>
            <person name="Cho S.H."/>
            <person name="Dutcher S."/>
            <person name="Estelle M."/>
            <person name="Fawcett J.A."/>
            <person name="Gundlach H."/>
            <person name="Hanada K."/>
            <person name="Heyl A."/>
            <person name="Hicks K.A."/>
            <person name="Hugh J."/>
            <person name="Lohr M."/>
            <person name="Mayer K."/>
            <person name="Melkozernov A."/>
            <person name="Murata T."/>
            <person name="Nelson D."/>
            <person name="Pils B."/>
            <person name="Prigge M."/>
            <person name="Reiss B."/>
            <person name="Renner T."/>
            <person name="Rombauts S."/>
            <person name="Rushton P."/>
            <person name="Sanderfoot A."/>
            <person name="Schween G."/>
            <person name="Shiu S.-H."/>
            <person name="Stueber K."/>
            <person name="Theodoulou F.L."/>
            <person name="Tu H."/>
            <person name="Van de Peer Y."/>
            <person name="Verrier P.J."/>
            <person name="Waters E."/>
            <person name="Wood A."/>
            <person name="Yang L."/>
            <person name="Cove D."/>
            <person name="Cuming A."/>
            <person name="Hasebe M."/>
            <person name="Lucas S."/>
            <person name="Mishler D.B."/>
            <person name="Reski R."/>
            <person name="Grigoriev I."/>
            <person name="Quatrano R.S."/>
            <person name="Boore J.L."/>
        </authorList>
    </citation>
    <scope>NUCLEOTIDE SEQUENCE [LARGE SCALE GENOMIC DNA]</scope>
    <source>
        <strain evidence="4 5">cv. Gransden 2004</strain>
    </source>
</reference>
<sequence length="716" mass="81248">MSLDWDNKGGFSCCEAVTTSKKLKKGDFSLEKQENERPSPSIPKSMLFIPPSRRPKPTQKLRPEKWRAAFDLEGRPVGFHKLLKIIRKGGVDHSIRAEVWEFLLGCYELGTTLAYRERVRQARRERYNELLEQCRTMHSSVGTGSLAYTVGSKLMDVRVTSNGNGDDEDVPLVESIPVDDFKNHSKARHQTSVKNRRSNLEASNESCAPGAGTENLNSIVQESYRDERTGDGLPVQMEQQGVFTSDDLRLQEPLPGEVVASEQRPGAGLVKMLTPTEVDQKSIESVGFRQENGDIAKDELERSQNTVPVPSIFSTPIASDVESTLRRMEVEGQRGGMTDLSSEQDERNSTFLKSVDLDTVPGPRLSGGSEKVTNWLWTLHRIVVDVVRTDRHLEFYNEGKNSARMSDILAVYAWVDPDTGYCQGMSDLLSPFIVLFDIDADAFWCFESLLKRMRDNFQMEGPVRVMKQLEAMSSILEVTDADMLKHLVLVGADNFLFAFRMLLVLFRRELSIAEALYMWEMMWAADFHQATAWAFEYHSLEALRLPNFNSPTKIYPLQEGESCRDSFPDILTPPSPERLHRASSGSPCLDSVRWRTIAKRRSFCGLRPGRLWQINRNRLNSTNIGLSGPDGDQDISVFCVAAIMEQNRGMLMEKLQSMDDAIKIFNNMDMEFKVHSCVNTAVKLRKRYRDQSSKRVTWERRSISRQPRSVKVSARG</sequence>
<dbReference type="Gene3D" id="1.10.8.270">
    <property type="entry name" value="putative rabgap domain of human tbc1 domain family member 14 like domains"/>
    <property type="match status" value="1"/>
</dbReference>
<dbReference type="EnsemblPlants" id="Pp3c1_2510V3.1">
    <property type="protein sequence ID" value="Pp3c1_2510V3.1"/>
    <property type="gene ID" value="Pp3c1_2510"/>
</dbReference>
<dbReference type="SUPFAM" id="SSF47923">
    <property type="entry name" value="Ypt/Rab-GAP domain of gyp1p"/>
    <property type="match status" value="2"/>
</dbReference>
<protein>
    <recommendedName>
        <fullName evidence="2">Rab-GAP TBC domain-containing protein</fullName>
    </recommendedName>
</protein>
<dbReference type="RefSeq" id="XP_024381501.1">
    <property type="nucleotide sequence ID" value="XM_024525733.2"/>
</dbReference>
<dbReference type="Pfam" id="PF00566">
    <property type="entry name" value="RabGAP-TBC"/>
    <property type="match status" value="1"/>
</dbReference>
<dbReference type="KEGG" id="ppp:112285148"/>
<dbReference type="FunCoup" id="A0A2K1L6M0">
    <property type="interactions" value="164"/>
</dbReference>
<dbReference type="FunFam" id="1.10.8.270:FF:000021">
    <property type="entry name" value="Ypt/Rab-GAP domain of gyp1p superfamily protein"/>
    <property type="match status" value="1"/>
</dbReference>
<dbReference type="Proteomes" id="UP000006727">
    <property type="component" value="Chromosome 1"/>
</dbReference>
<dbReference type="RefSeq" id="XP_024381547.1">
    <property type="nucleotide sequence ID" value="XM_024525779.2"/>
</dbReference>
<dbReference type="Gene3D" id="1.10.472.80">
    <property type="entry name" value="Ypt/Rab-GAP domain of gyp1p, domain 3"/>
    <property type="match status" value="1"/>
</dbReference>
<reference evidence="3 5" key="2">
    <citation type="journal article" date="2018" name="Plant J.">
        <title>The Physcomitrella patens chromosome-scale assembly reveals moss genome structure and evolution.</title>
        <authorList>
            <person name="Lang D."/>
            <person name="Ullrich K.K."/>
            <person name="Murat F."/>
            <person name="Fuchs J."/>
            <person name="Jenkins J."/>
            <person name="Haas F.B."/>
            <person name="Piednoel M."/>
            <person name="Gundlach H."/>
            <person name="Van Bel M."/>
            <person name="Meyberg R."/>
            <person name="Vives C."/>
            <person name="Morata J."/>
            <person name="Symeonidi A."/>
            <person name="Hiss M."/>
            <person name="Muchero W."/>
            <person name="Kamisugi Y."/>
            <person name="Saleh O."/>
            <person name="Blanc G."/>
            <person name="Decker E.L."/>
            <person name="van Gessel N."/>
            <person name="Grimwood J."/>
            <person name="Hayes R.D."/>
            <person name="Graham S.W."/>
            <person name="Gunter L.E."/>
            <person name="McDaniel S.F."/>
            <person name="Hoernstein S.N.W."/>
            <person name="Larsson A."/>
            <person name="Li F.W."/>
            <person name="Perroud P.F."/>
            <person name="Phillips J."/>
            <person name="Ranjan P."/>
            <person name="Rokshar D.S."/>
            <person name="Rothfels C.J."/>
            <person name="Schneider L."/>
            <person name="Shu S."/>
            <person name="Stevenson D.W."/>
            <person name="Thummler F."/>
            <person name="Tillich M."/>
            <person name="Villarreal Aguilar J.C."/>
            <person name="Widiez T."/>
            <person name="Wong G.K."/>
            <person name="Wymore A."/>
            <person name="Zhang Y."/>
            <person name="Zimmer A.D."/>
            <person name="Quatrano R.S."/>
            <person name="Mayer K.F.X."/>
            <person name="Goodstein D."/>
            <person name="Casacuberta J.M."/>
            <person name="Vandepoele K."/>
            <person name="Reski R."/>
            <person name="Cuming A.C."/>
            <person name="Tuskan G.A."/>
            <person name="Maumus F."/>
            <person name="Salse J."/>
            <person name="Schmutz J."/>
            <person name="Rensing S.A."/>
        </authorList>
    </citation>
    <scope>NUCLEOTIDE SEQUENCE [LARGE SCALE GENOMIC DNA]</scope>
    <source>
        <strain evidence="4 5">cv. Gransden 2004</strain>
    </source>
</reference>
<accession>A0A2K1L6M0</accession>
<dbReference type="InterPro" id="IPR035969">
    <property type="entry name" value="Rab-GAP_TBC_sf"/>
</dbReference>
<proteinExistence type="predicted"/>
<reference evidence="4" key="3">
    <citation type="submission" date="2020-12" db="UniProtKB">
        <authorList>
            <consortium name="EnsemblPlants"/>
        </authorList>
    </citation>
    <scope>IDENTIFICATION</scope>
</reference>
<dbReference type="RefSeq" id="XP_024381511.1">
    <property type="nucleotide sequence ID" value="XM_024525743.2"/>
</dbReference>
<evidence type="ECO:0000256" key="1">
    <source>
        <dbReference type="SAM" id="MobiDB-lite"/>
    </source>
</evidence>
<dbReference type="GO" id="GO:0005096">
    <property type="term" value="F:GTPase activator activity"/>
    <property type="evidence" value="ECO:0000318"/>
    <property type="project" value="GO_Central"/>
</dbReference>
<dbReference type="STRING" id="3218.A0A2K1L6M0"/>
<evidence type="ECO:0000313" key="3">
    <source>
        <dbReference type="EMBL" id="PNR61677.1"/>
    </source>
</evidence>
<organism evidence="3">
    <name type="scientific">Physcomitrium patens</name>
    <name type="common">Spreading-leaved earth moss</name>
    <name type="synonym">Physcomitrella patens</name>
    <dbReference type="NCBI Taxonomy" id="3218"/>
    <lineage>
        <taxon>Eukaryota</taxon>
        <taxon>Viridiplantae</taxon>
        <taxon>Streptophyta</taxon>
        <taxon>Embryophyta</taxon>
        <taxon>Bryophyta</taxon>
        <taxon>Bryophytina</taxon>
        <taxon>Bryopsida</taxon>
        <taxon>Funariidae</taxon>
        <taxon>Funariales</taxon>
        <taxon>Funariaceae</taxon>
        <taxon>Physcomitrium</taxon>
    </lineage>
</organism>
<dbReference type="RefSeq" id="XP_024381530.1">
    <property type="nucleotide sequence ID" value="XM_024525762.2"/>
</dbReference>
<dbReference type="SMART" id="SM00164">
    <property type="entry name" value="TBC"/>
    <property type="match status" value="1"/>
</dbReference>
<keyword evidence="5" id="KW-1185">Reference proteome</keyword>
<dbReference type="RefSeq" id="XP_024381539.1">
    <property type="nucleotide sequence ID" value="XM_024525771.2"/>
</dbReference>
<evidence type="ECO:0000259" key="2">
    <source>
        <dbReference type="PROSITE" id="PS50086"/>
    </source>
</evidence>
<feature type="region of interest" description="Disordered" evidence="1">
    <location>
        <begin position="28"/>
        <end position="59"/>
    </location>
</feature>
<dbReference type="PANTHER" id="PTHR22957">
    <property type="entry name" value="TBC1 DOMAIN FAMILY MEMBER GTPASE-ACTIVATING PROTEIN"/>
    <property type="match status" value="1"/>
</dbReference>
<dbReference type="EnsemblPlants" id="Pp3c1_2510V3.3">
    <property type="protein sequence ID" value="Pp3c1_2510V3.3"/>
    <property type="gene ID" value="Pp3c1_2510"/>
</dbReference>
<dbReference type="OrthoDB" id="10264062at2759"/>
<dbReference type="InterPro" id="IPR000195">
    <property type="entry name" value="Rab-GAP-TBC_dom"/>
</dbReference>
<feature type="compositionally biased region" description="Basic residues" evidence="1">
    <location>
        <begin position="184"/>
        <end position="197"/>
    </location>
</feature>
<dbReference type="RefSeq" id="XP_024381566.1">
    <property type="nucleotide sequence ID" value="XM_024525798.2"/>
</dbReference>
<dbReference type="RefSeq" id="XP_024381521.1">
    <property type="nucleotide sequence ID" value="XM_024525753.2"/>
</dbReference>
<dbReference type="GeneID" id="112285148"/>
<name>A0A2K1L6M0_PHYPA</name>
<evidence type="ECO:0000313" key="5">
    <source>
        <dbReference type="Proteomes" id="UP000006727"/>
    </source>
</evidence>
<dbReference type="EMBL" id="ABEU02000001">
    <property type="protein sequence ID" value="PNR61677.1"/>
    <property type="molecule type" value="Genomic_DNA"/>
</dbReference>
<dbReference type="Gramene" id="Pp3c1_2510V3.3">
    <property type="protein sequence ID" value="Pp3c1_2510V3.3"/>
    <property type="gene ID" value="Pp3c1_2510"/>
</dbReference>
<dbReference type="PROSITE" id="PS50086">
    <property type="entry name" value="TBC_RABGAP"/>
    <property type="match status" value="1"/>
</dbReference>
<feature type="region of interest" description="Disordered" evidence="1">
    <location>
        <begin position="183"/>
        <end position="215"/>
    </location>
</feature>
<dbReference type="PANTHER" id="PTHR22957:SF456">
    <property type="entry name" value="YPT_RAB-GAP DOMAIN OF GYP1P SUPERFAMILY PROTEIN"/>
    <property type="match status" value="1"/>
</dbReference>
<dbReference type="PaxDb" id="3218-PP1S346_15V6.1"/>
<evidence type="ECO:0000313" key="4">
    <source>
        <dbReference type="EnsemblPlants" id="Pp3c1_2510V3.1"/>
    </source>
</evidence>
<gene>
    <name evidence="4" type="primary">LOC112285148</name>
    <name evidence="3" type="ORF">PHYPA_000100</name>
</gene>
<feature type="domain" description="Rab-GAP TBC" evidence="2">
    <location>
        <begin position="90"/>
        <end position="526"/>
    </location>
</feature>
<dbReference type="RefSeq" id="XP_024381555.1">
    <property type="nucleotide sequence ID" value="XM_024525787.2"/>
</dbReference>
<dbReference type="AlphaFoldDB" id="A0A2K1L6M0"/>
<feature type="compositionally biased region" description="Basic and acidic residues" evidence="1">
    <location>
        <begin position="28"/>
        <end position="37"/>
    </location>
</feature>